<dbReference type="GO" id="GO:0016491">
    <property type="term" value="F:oxidoreductase activity"/>
    <property type="evidence" value="ECO:0007669"/>
    <property type="project" value="UniProtKB-KW"/>
</dbReference>
<dbReference type="Gene3D" id="3.30.465.10">
    <property type="match status" value="1"/>
</dbReference>
<feature type="domain" description="FAD-binding PCMH-type" evidence="6">
    <location>
        <begin position="49"/>
        <end position="217"/>
    </location>
</feature>
<comment type="similarity">
    <text evidence="2">Belongs to the oxygen-dependent FAD-linked oxidoreductase family.</text>
</comment>
<evidence type="ECO:0000256" key="5">
    <source>
        <dbReference type="ARBA" id="ARBA00023002"/>
    </source>
</evidence>
<dbReference type="PANTHER" id="PTHR42973:SF39">
    <property type="entry name" value="FAD-BINDING PCMH-TYPE DOMAIN-CONTAINING PROTEIN"/>
    <property type="match status" value="1"/>
</dbReference>
<dbReference type="AlphaFoldDB" id="A0A7Z0D1U7"/>
<dbReference type="PROSITE" id="PS00862">
    <property type="entry name" value="OX2_COVAL_FAD"/>
    <property type="match status" value="1"/>
</dbReference>
<dbReference type="InterPro" id="IPR036318">
    <property type="entry name" value="FAD-bd_PCMH-like_sf"/>
</dbReference>
<dbReference type="InterPro" id="IPR016166">
    <property type="entry name" value="FAD-bd_PCMH"/>
</dbReference>
<dbReference type="InterPro" id="IPR016167">
    <property type="entry name" value="FAD-bd_PCMH_sub1"/>
</dbReference>
<dbReference type="Proteomes" id="UP000539111">
    <property type="component" value="Unassembled WGS sequence"/>
</dbReference>
<comment type="caution">
    <text evidence="7">The sequence shown here is derived from an EMBL/GenBank/DDBJ whole genome shotgun (WGS) entry which is preliminary data.</text>
</comment>
<dbReference type="Pfam" id="PF01565">
    <property type="entry name" value="FAD_binding_4"/>
    <property type="match status" value="1"/>
</dbReference>
<dbReference type="Pfam" id="PF08031">
    <property type="entry name" value="BBE"/>
    <property type="match status" value="1"/>
</dbReference>
<dbReference type="PROSITE" id="PS51387">
    <property type="entry name" value="FAD_PCMH"/>
    <property type="match status" value="1"/>
</dbReference>
<dbReference type="GO" id="GO:0071949">
    <property type="term" value="F:FAD binding"/>
    <property type="evidence" value="ECO:0007669"/>
    <property type="project" value="InterPro"/>
</dbReference>
<name>A0A7Z0D1U7_9MICO</name>
<keyword evidence="8" id="KW-1185">Reference proteome</keyword>
<dbReference type="InterPro" id="IPR012951">
    <property type="entry name" value="BBE"/>
</dbReference>
<dbReference type="RefSeq" id="WP_179426517.1">
    <property type="nucleotide sequence ID" value="NZ_JACBZP010000001.1"/>
</dbReference>
<dbReference type="PANTHER" id="PTHR42973">
    <property type="entry name" value="BINDING OXIDOREDUCTASE, PUTATIVE (AFU_ORTHOLOGUE AFUA_1G17690)-RELATED"/>
    <property type="match status" value="1"/>
</dbReference>
<sequence>MTTAETTHAGKDTRIGAARTELTSRIDPGRIVTKAAGLTKAAAIWNGAVNNRPAMVVQCKTTADVQHAVRTAGKFNLPLSVRGGGHDWAGRAIRADGLVIDLTNMRDVSTHGRIATVEGGATAEDVAAAADRLGLAVATGTVGSVGMTGLTLAGGYGPFCGRFGLAADNLVGAEVVLADGQIVHAGRENNRDLLWALRGGGGNFGVVTSIDVALHPLAEILSGSFTFPFEDARTVLAGYGELVDRAPDDLTAVLSIVPGDDGDPAIVVSPTWSGPIADGYSFMDEFAALAPPLATDVSVISPLTKLRRLDGMLPDGANYAIRTRNIAALTPVVASGLLEAYSARREVGSFLNVHHFHGEAAHRAVESTAFGRRDNHLMVEMIETAGVVSDWTMTASTMLATHALPGGYPNLLGPDDEEQTAAAFGPNAPRLLDVKDRFDPHAVFRAVGAIR</sequence>
<dbReference type="InterPro" id="IPR006093">
    <property type="entry name" value="Oxy_OxRdtase_FAD_BS"/>
</dbReference>
<protein>
    <submittedName>
        <fullName evidence="7">FAD/FMN-containing dehydrogenase</fullName>
    </submittedName>
</protein>
<keyword evidence="4" id="KW-0274">FAD</keyword>
<organism evidence="7 8">
    <name type="scientific">Spelaeicoccus albus</name>
    <dbReference type="NCBI Taxonomy" id="1280376"/>
    <lineage>
        <taxon>Bacteria</taxon>
        <taxon>Bacillati</taxon>
        <taxon>Actinomycetota</taxon>
        <taxon>Actinomycetes</taxon>
        <taxon>Micrococcales</taxon>
        <taxon>Brevibacteriaceae</taxon>
        <taxon>Spelaeicoccus</taxon>
    </lineage>
</organism>
<evidence type="ECO:0000313" key="7">
    <source>
        <dbReference type="EMBL" id="NYI66880.1"/>
    </source>
</evidence>
<dbReference type="InterPro" id="IPR050416">
    <property type="entry name" value="FAD-linked_Oxidoreductase"/>
</dbReference>
<evidence type="ECO:0000256" key="1">
    <source>
        <dbReference type="ARBA" id="ARBA00001974"/>
    </source>
</evidence>
<evidence type="ECO:0000313" key="8">
    <source>
        <dbReference type="Proteomes" id="UP000539111"/>
    </source>
</evidence>
<accession>A0A7Z0D1U7</accession>
<evidence type="ECO:0000256" key="4">
    <source>
        <dbReference type="ARBA" id="ARBA00022827"/>
    </source>
</evidence>
<evidence type="ECO:0000256" key="3">
    <source>
        <dbReference type="ARBA" id="ARBA00022630"/>
    </source>
</evidence>
<dbReference type="InterPro" id="IPR006094">
    <property type="entry name" value="Oxid_FAD_bind_N"/>
</dbReference>
<dbReference type="Gene3D" id="3.30.43.10">
    <property type="entry name" value="Uridine Diphospho-n-acetylenolpyruvylglucosamine Reductase, domain 2"/>
    <property type="match status" value="1"/>
</dbReference>
<evidence type="ECO:0000256" key="2">
    <source>
        <dbReference type="ARBA" id="ARBA00005466"/>
    </source>
</evidence>
<dbReference type="EMBL" id="JACBZP010000001">
    <property type="protein sequence ID" value="NYI66880.1"/>
    <property type="molecule type" value="Genomic_DNA"/>
</dbReference>
<dbReference type="SUPFAM" id="SSF56176">
    <property type="entry name" value="FAD-binding/transporter-associated domain-like"/>
    <property type="match status" value="1"/>
</dbReference>
<evidence type="ECO:0000259" key="6">
    <source>
        <dbReference type="PROSITE" id="PS51387"/>
    </source>
</evidence>
<comment type="cofactor">
    <cofactor evidence="1">
        <name>FAD</name>
        <dbReference type="ChEBI" id="CHEBI:57692"/>
    </cofactor>
</comment>
<keyword evidence="5" id="KW-0560">Oxidoreductase</keyword>
<dbReference type="Gene3D" id="3.40.462.20">
    <property type="match status" value="1"/>
</dbReference>
<gene>
    <name evidence="7" type="ORF">BJY26_001186</name>
</gene>
<proteinExistence type="inferred from homology"/>
<reference evidence="7 8" key="1">
    <citation type="submission" date="2020-07" db="EMBL/GenBank/DDBJ databases">
        <title>Sequencing the genomes of 1000 actinobacteria strains.</title>
        <authorList>
            <person name="Klenk H.-P."/>
        </authorList>
    </citation>
    <scope>NUCLEOTIDE SEQUENCE [LARGE SCALE GENOMIC DNA]</scope>
    <source>
        <strain evidence="7 8">DSM 26341</strain>
    </source>
</reference>
<dbReference type="InterPro" id="IPR016169">
    <property type="entry name" value="FAD-bd_PCMH_sub2"/>
</dbReference>
<keyword evidence="3" id="KW-0285">Flavoprotein</keyword>